<dbReference type="InterPro" id="IPR036513">
    <property type="entry name" value="STAS_dom_sf"/>
</dbReference>
<feature type="domain" description="STAS" evidence="1">
    <location>
        <begin position="19"/>
        <end position="104"/>
    </location>
</feature>
<dbReference type="Pfam" id="PF13466">
    <property type="entry name" value="STAS_2"/>
    <property type="match status" value="1"/>
</dbReference>
<evidence type="ECO:0000313" key="2">
    <source>
        <dbReference type="EMBL" id="CCK74628.1"/>
    </source>
</evidence>
<accession>R4YND2</accession>
<dbReference type="InterPro" id="IPR058548">
    <property type="entry name" value="MlaB-like_STAS"/>
</dbReference>
<dbReference type="STRING" id="698738.OLEAN_C04520"/>
<keyword evidence="3" id="KW-1185">Reference proteome</keyword>
<reference evidence="2 3" key="1">
    <citation type="journal article" date="2013" name="Nat. Commun.">
        <title>Genome sequence and functional genomic analysis of the oil-degrading bacterium Oleispira antarctica.</title>
        <authorList>
            <person name="Kube M."/>
            <person name="Chernikova T.N."/>
            <person name="Al-Ramahi Y."/>
            <person name="Beloqui A."/>
            <person name="Lopez-Cortez N."/>
            <person name="Guazzaroni M.E."/>
            <person name="Heipieper H.J."/>
            <person name="Klages S."/>
            <person name="Kotsyurbenko O.R."/>
            <person name="Langer I."/>
            <person name="Nechitaylo T.Y."/>
            <person name="Lunsdorf H."/>
            <person name="Fernandez M."/>
            <person name="Juarez S."/>
            <person name="Ciordia S."/>
            <person name="Singer A."/>
            <person name="Kagan O."/>
            <person name="Egorova O."/>
            <person name="Petit P.A."/>
            <person name="Stogios P."/>
            <person name="Kim Y."/>
            <person name="Tchigvintsev A."/>
            <person name="Flick R."/>
            <person name="Denaro R."/>
            <person name="Genovese M."/>
            <person name="Albar J.P."/>
            <person name="Reva O.N."/>
            <person name="Martinez-Gomariz M."/>
            <person name="Tran H."/>
            <person name="Ferrer M."/>
            <person name="Savchenko A."/>
            <person name="Yakunin A.F."/>
            <person name="Yakimov M.M."/>
            <person name="Golyshina O.V."/>
            <person name="Reinhardt R."/>
            <person name="Golyshin P.N."/>
        </authorList>
    </citation>
    <scope>NUCLEOTIDE SEQUENCE [LARGE SCALE GENOMIC DNA]</scope>
</reference>
<protein>
    <submittedName>
        <fullName evidence="2">Putative anti-sigma factor antagonist</fullName>
    </submittedName>
</protein>
<gene>
    <name evidence="2" type="ORF">OLEAN_C04520</name>
</gene>
<dbReference type="SUPFAM" id="SSF52091">
    <property type="entry name" value="SpoIIaa-like"/>
    <property type="match status" value="1"/>
</dbReference>
<dbReference type="InterPro" id="IPR002645">
    <property type="entry name" value="STAS_dom"/>
</dbReference>
<proteinExistence type="predicted"/>
<dbReference type="Proteomes" id="UP000032749">
    <property type="component" value="Chromosome"/>
</dbReference>
<name>R4YND2_OLEAN</name>
<dbReference type="AlphaFoldDB" id="R4YND2"/>
<dbReference type="KEGG" id="oai:OLEAN_C04520"/>
<dbReference type="EMBL" id="FO203512">
    <property type="protein sequence ID" value="CCK74628.1"/>
    <property type="molecule type" value="Genomic_DNA"/>
</dbReference>
<evidence type="ECO:0000259" key="1">
    <source>
        <dbReference type="PROSITE" id="PS50801"/>
    </source>
</evidence>
<dbReference type="CDD" id="cd07043">
    <property type="entry name" value="STAS_anti-anti-sigma_factors"/>
    <property type="match status" value="1"/>
</dbReference>
<sequence>MNAATMNATLTAITPQKAKLSGRLDRLTAKVLLQQGRRLIAESGSQWQVDLAEVNHSSSVGIALLLDWQRYSLDKKVTIEFLNVPQKMQDVIEFSGLKDIFKLN</sequence>
<dbReference type="Gene3D" id="3.30.750.24">
    <property type="entry name" value="STAS domain"/>
    <property type="match status" value="1"/>
</dbReference>
<organism evidence="2 3">
    <name type="scientific">Oleispira antarctica RB-8</name>
    <dbReference type="NCBI Taxonomy" id="698738"/>
    <lineage>
        <taxon>Bacteria</taxon>
        <taxon>Pseudomonadati</taxon>
        <taxon>Pseudomonadota</taxon>
        <taxon>Gammaproteobacteria</taxon>
        <taxon>Oceanospirillales</taxon>
        <taxon>Oceanospirillaceae</taxon>
        <taxon>Oleispira</taxon>
    </lineage>
</organism>
<evidence type="ECO:0000313" key="3">
    <source>
        <dbReference type="Proteomes" id="UP000032749"/>
    </source>
</evidence>
<dbReference type="PROSITE" id="PS50801">
    <property type="entry name" value="STAS"/>
    <property type="match status" value="1"/>
</dbReference>
<dbReference type="HOGENOM" id="CLU_115403_13_2_6"/>